<evidence type="ECO:0000313" key="5">
    <source>
        <dbReference type="Proteomes" id="UP000003434"/>
    </source>
</evidence>
<dbReference type="EMBL" id="AEPW01000079">
    <property type="protein sequence ID" value="EFU76067.1"/>
    <property type="molecule type" value="Genomic_DNA"/>
</dbReference>
<dbReference type="RefSeq" id="WP_008751798.1">
    <property type="nucleotide sequence ID" value="NZ_GL622296.1"/>
</dbReference>
<dbReference type="PANTHER" id="PTHR33393">
    <property type="entry name" value="POLYGLUTAMINE SYNTHESIS ACCESSORY PROTEIN RV0574C-RELATED"/>
    <property type="match status" value="1"/>
</dbReference>
<sequence length="317" mass="36005">MLKTKKYIIVFALFIICILTITQIYINVIKKRGSIELSIVGDIMLSRGVDSYISKNGYSYPYENLKNIFLADDLTIVNLECPITEYGRGANKPERFVFKAKTENANAMKEAGIDLCNLANNHTMDYRSEGLKDTMENLSRAGISYVGAGANANTDMSYIFEKDGFKIGILAYSIFPPEGFVYDENSPGINYLVDHEDLKSDRIREDLKNLKADFKIIYFHWGIEYEPFAGIRQKELARIAIDSGADFIVGAHPHVIQDKEVYKGKYIYYSLGNCIFDKQIPKGSDEGLLLSLSIDKFKNINIKEKRFKIKLGQPNFN</sequence>
<keyword evidence="2" id="KW-0472">Membrane</keyword>
<protein>
    <submittedName>
        <fullName evidence="4">Putative capsule biosynthesis protein CapA</fullName>
    </submittedName>
</protein>
<keyword evidence="2" id="KW-1133">Transmembrane helix</keyword>
<feature type="transmembrane region" description="Helical" evidence="2">
    <location>
        <begin position="7"/>
        <end position="26"/>
    </location>
</feature>
<evidence type="ECO:0000259" key="3">
    <source>
        <dbReference type="SMART" id="SM00854"/>
    </source>
</evidence>
<dbReference type="SMART" id="SM00854">
    <property type="entry name" value="PGA_cap"/>
    <property type="match status" value="1"/>
</dbReference>
<name>E6LPZ9_9FIRM</name>
<feature type="domain" description="Capsule synthesis protein CapA" evidence="3">
    <location>
        <begin position="36"/>
        <end position="278"/>
    </location>
</feature>
<evidence type="ECO:0000256" key="2">
    <source>
        <dbReference type="SAM" id="Phobius"/>
    </source>
</evidence>
<reference evidence="4 5" key="1">
    <citation type="submission" date="2010-12" db="EMBL/GenBank/DDBJ databases">
        <authorList>
            <person name="Muzny D."/>
            <person name="Qin X."/>
            <person name="Deng J."/>
            <person name="Jiang H."/>
            <person name="Liu Y."/>
            <person name="Qu J."/>
            <person name="Song X.-Z."/>
            <person name="Zhang L."/>
            <person name="Thornton R."/>
            <person name="Coyle M."/>
            <person name="Francisco L."/>
            <person name="Jackson L."/>
            <person name="Javaid M."/>
            <person name="Korchina V."/>
            <person name="Kovar C."/>
            <person name="Mata R."/>
            <person name="Mathew T."/>
            <person name="Ngo R."/>
            <person name="Nguyen L."/>
            <person name="Nguyen N."/>
            <person name="Okwuonu G."/>
            <person name="Ongeri F."/>
            <person name="Pham C."/>
            <person name="Simmons D."/>
            <person name="Wilczek-Boney K."/>
            <person name="Hale W."/>
            <person name="Jakkamsetti A."/>
            <person name="Pham P."/>
            <person name="Ruth R."/>
            <person name="San Lucas F."/>
            <person name="Warren J."/>
            <person name="Zhang J."/>
            <person name="Zhao Z."/>
            <person name="Zhou C."/>
            <person name="Zhu D."/>
            <person name="Lee S."/>
            <person name="Bess C."/>
            <person name="Blankenburg K."/>
            <person name="Forbes L."/>
            <person name="Fu Q."/>
            <person name="Gubbala S."/>
            <person name="Hirani K."/>
            <person name="Jayaseelan J.C."/>
            <person name="Lara F."/>
            <person name="Munidasa M."/>
            <person name="Palculict T."/>
            <person name="Patil S."/>
            <person name="Pu L.-L."/>
            <person name="Saada N."/>
            <person name="Tang L."/>
            <person name="Weissenberger G."/>
            <person name="Zhu Y."/>
            <person name="Hemphill L."/>
            <person name="Shang Y."/>
            <person name="Youmans B."/>
            <person name="Ayvaz T."/>
            <person name="Ross M."/>
            <person name="Santibanez J."/>
            <person name="Aqrawi P."/>
            <person name="Gross S."/>
            <person name="Joshi V."/>
            <person name="Fowler G."/>
            <person name="Nazareth L."/>
            <person name="Reid J."/>
            <person name="Worley K."/>
            <person name="Petrosino J."/>
            <person name="Highlander S."/>
            <person name="Gibbs R."/>
        </authorList>
    </citation>
    <scope>NUCLEOTIDE SEQUENCE [LARGE SCALE GENOMIC DNA]</scope>
    <source>
        <strain evidence="4 5">DSM 3986</strain>
    </source>
</reference>
<dbReference type="InterPro" id="IPR029052">
    <property type="entry name" value="Metallo-depent_PP-like"/>
</dbReference>
<dbReference type="Gene3D" id="3.60.21.10">
    <property type="match status" value="1"/>
</dbReference>
<dbReference type="AlphaFoldDB" id="E6LPZ9"/>
<evidence type="ECO:0000313" key="4">
    <source>
        <dbReference type="EMBL" id="EFU76067.1"/>
    </source>
</evidence>
<comment type="caution">
    <text evidence="4">The sequence shown here is derived from an EMBL/GenBank/DDBJ whole genome shotgun (WGS) entry which is preliminary data.</text>
</comment>
<keyword evidence="2" id="KW-0812">Transmembrane</keyword>
<accession>E6LPZ9</accession>
<comment type="similarity">
    <text evidence="1">Belongs to the CapA family.</text>
</comment>
<dbReference type="Pfam" id="PF09587">
    <property type="entry name" value="PGA_cap"/>
    <property type="match status" value="1"/>
</dbReference>
<proteinExistence type="inferred from homology"/>
<dbReference type="InterPro" id="IPR052169">
    <property type="entry name" value="CW_Biosynth-Accessory"/>
</dbReference>
<dbReference type="Proteomes" id="UP000003434">
    <property type="component" value="Unassembled WGS sequence"/>
</dbReference>
<evidence type="ECO:0000256" key="1">
    <source>
        <dbReference type="ARBA" id="ARBA00005662"/>
    </source>
</evidence>
<dbReference type="InterPro" id="IPR019079">
    <property type="entry name" value="Capsule_synth_CapA"/>
</dbReference>
<dbReference type="PANTHER" id="PTHR33393:SF12">
    <property type="entry name" value="CAPSULE BIOSYNTHESIS PROTEIN CAPA"/>
    <property type="match status" value="1"/>
</dbReference>
<dbReference type="HOGENOM" id="CLU_038823_2_2_9"/>
<dbReference type="eggNOG" id="COG2843">
    <property type="taxonomic scope" value="Bacteria"/>
</dbReference>
<gene>
    <name evidence="4" type="ORF">HMPREF0381_2034</name>
</gene>
<dbReference type="CDD" id="cd07381">
    <property type="entry name" value="MPP_CapA"/>
    <property type="match status" value="1"/>
</dbReference>
<organism evidence="4 5">
    <name type="scientific">Lachnoanaerobaculum saburreum DSM 3986</name>
    <dbReference type="NCBI Taxonomy" id="887325"/>
    <lineage>
        <taxon>Bacteria</taxon>
        <taxon>Bacillati</taxon>
        <taxon>Bacillota</taxon>
        <taxon>Clostridia</taxon>
        <taxon>Lachnospirales</taxon>
        <taxon>Lachnospiraceae</taxon>
        <taxon>Lachnoanaerobaculum</taxon>
    </lineage>
</organism>
<dbReference type="SUPFAM" id="SSF56300">
    <property type="entry name" value="Metallo-dependent phosphatases"/>
    <property type="match status" value="1"/>
</dbReference>